<dbReference type="Pfam" id="PF20706">
    <property type="entry name" value="GT4-conflict"/>
    <property type="match status" value="1"/>
</dbReference>
<dbReference type="InterPro" id="IPR029044">
    <property type="entry name" value="Nucleotide-diphossugar_trans"/>
</dbReference>
<keyword evidence="1" id="KW-0175">Coiled coil</keyword>
<dbReference type="NCBIfam" id="TIGR01444">
    <property type="entry name" value="fkbM_fam"/>
    <property type="match status" value="1"/>
</dbReference>
<dbReference type="Gene3D" id="3.90.550.10">
    <property type="entry name" value="Spore Coat Polysaccharide Biosynthesis Protein SpsA, Chain A"/>
    <property type="match status" value="1"/>
</dbReference>
<dbReference type="SUPFAM" id="SSF53756">
    <property type="entry name" value="UDP-Glycosyltransferase/glycogen phosphorylase"/>
    <property type="match status" value="1"/>
</dbReference>
<dbReference type="EMBL" id="RJKM01000001">
    <property type="protein sequence ID" value="ROP39257.1"/>
    <property type="molecule type" value="Genomic_DNA"/>
</dbReference>
<dbReference type="GO" id="GO:0008168">
    <property type="term" value="F:methyltransferase activity"/>
    <property type="evidence" value="ECO:0007669"/>
    <property type="project" value="UniProtKB-KW"/>
</dbReference>
<dbReference type="OrthoDB" id="5679686at2"/>
<sequence>MADPRTAGGAVTACTVVARNYLPAARVLAASYLEHHPDHEFVIAVIDAPRGSGERQGRLRTVGPEASGIDADDYLRMATAYNITELATAVKPYLLRELRADADVVIYLDPDIQVFAPMPELAELALAHGIVLTPHFLHPLPRDGKDPSEAAIMGAGIFNLGFVATGPGAEPFLDFWAERLRHDAIVAPEKQLFTDQRWVDQVPALFGNTVLRDPGFNVAYWNIHERPVERDADGVLTAGGHRLRFFHYSGYRPEKPWLLSHHTPNRPRVVLSEHPTVRELCDGYRAALQGNGYAETLESIPYGFAKMADGTKISPAMRTLYRDAWVKAERGHLMGLTGNQTTEVPPHAFDADGGEALRRWLAGPPDDAPVGTTLSRLVHAVWESRPDLKTAFPLPHSRDAAPFRSWCASSGVTEASLPAWALPAEPVEPSEPSDEFGVNVVGYLTAELGVGEMARLVHDAIRESGVPVVSVVEDRLVSNRTGLAEPGTVGRPRFPISLLCVNADQTRAVLDHQPHVGHHRYRIGLWAWELEEFPGEMHHAFDLVDEVWTVSEFCRDAIAKHTSVPVKAIPVPVRDPGAVSRPERRPGDPVQFLFAFDFFSIGQRKNPWGLVEAFQRAFEGRDDVRLVLKAINGDKNPHTAERLRVKVMDDPRIELVERYLSVRELDDLYASSSAYVSLHRSEGFGLTVAEAMARAMPVISTDYSSTAEFLDAKTGWPVPAKLVPVGPGHHPYPAGAVWAEPDLDAAARAMREVADNPAEAARRGRAAREHILRTRSVKRAATWMAEQLRAAHESWRGSGGAGYRAELPGADLLRPLRESKQALLWRAEVGTASRTPLAPALRKAVLRAIDHYDVHQRKVMGTLVGGVEDTLNSVVARLEAVESNVESTRWANEGLKNRLASAQDEFRAAAEDNAANLTNLEQQLDNTLERVWTRLADDERTTFTRFAERDERLDGDEQRITELARTLSAVQDTARLRHAPVPAGADVVVCDAGALLLPVDNVVLPWLAYHRSWEVEEADLMAGLVGDGTFLDIGAHVGYHTLRLLQRAKGVASVVAVEANPVNAEYLRRNVVANLGAEGARTVDVLPVAAWDEDGSIRLVQAEDDNSGDHRAHELSDEGTGGVVIPAVRLDGRAEVTDRRVTLVKVDLQGRDHRALAGLTAVLERDRPHVVCEFCPSAIVELGDDPLQVLLGYRKMGYAPVPLGADPDAEHADEDLVRQADTVDTGFVTLWLRPL</sequence>
<feature type="coiled-coil region" evidence="1">
    <location>
        <begin position="878"/>
        <end position="930"/>
    </location>
</feature>
<evidence type="ECO:0000259" key="2">
    <source>
        <dbReference type="Pfam" id="PF05050"/>
    </source>
</evidence>
<dbReference type="PANTHER" id="PTHR46656">
    <property type="entry name" value="PUTATIVE-RELATED"/>
    <property type="match status" value="1"/>
</dbReference>
<keyword evidence="3" id="KW-0808">Transferase</keyword>
<dbReference type="Gene3D" id="3.40.50.2000">
    <property type="entry name" value="Glycogen Phosphorylase B"/>
    <property type="match status" value="1"/>
</dbReference>
<dbReference type="GO" id="GO:0032259">
    <property type="term" value="P:methylation"/>
    <property type="evidence" value="ECO:0007669"/>
    <property type="project" value="UniProtKB-KW"/>
</dbReference>
<dbReference type="SUPFAM" id="SSF53335">
    <property type="entry name" value="S-adenosyl-L-methionine-dependent methyltransferases"/>
    <property type="match status" value="1"/>
</dbReference>
<dbReference type="AlphaFoldDB" id="A0A3N1H9P6"/>
<dbReference type="RefSeq" id="WP_123744776.1">
    <property type="nucleotide sequence ID" value="NZ_RJKM01000001.1"/>
</dbReference>
<name>A0A3N1H9P6_9PSEU</name>
<protein>
    <submittedName>
        <fullName evidence="3">FkbM family methyltransferase</fullName>
    </submittedName>
</protein>
<dbReference type="CDD" id="cd03801">
    <property type="entry name" value="GT4_PimA-like"/>
    <property type="match status" value="1"/>
</dbReference>
<comment type="caution">
    <text evidence="3">The sequence shown here is derived from an EMBL/GenBank/DDBJ whole genome shotgun (WGS) entry which is preliminary data.</text>
</comment>
<dbReference type="Gene3D" id="3.40.50.150">
    <property type="entry name" value="Vaccinia Virus protein VP39"/>
    <property type="match status" value="1"/>
</dbReference>
<dbReference type="InterPro" id="IPR006342">
    <property type="entry name" value="FkbM_mtfrase"/>
</dbReference>
<keyword evidence="3" id="KW-0489">Methyltransferase</keyword>
<evidence type="ECO:0000313" key="3">
    <source>
        <dbReference type="EMBL" id="ROP39257.1"/>
    </source>
</evidence>
<proteinExistence type="predicted"/>
<gene>
    <name evidence="3" type="ORF">EDD40_4637</name>
</gene>
<reference evidence="3 4" key="1">
    <citation type="submission" date="2018-11" db="EMBL/GenBank/DDBJ databases">
        <title>Sequencing the genomes of 1000 actinobacteria strains.</title>
        <authorList>
            <person name="Klenk H.-P."/>
        </authorList>
    </citation>
    <scope>NUCLEOTIDE SEQUENCE [LARGE SCALE GENOMIC DNA]</scope>
    <source>
        <strain evidence="3 4">DSM 44231</strain>
    </source>
</reference>
<keyword evidence="4" id="KW-1185">Reference proteome</keyword>
<evidence type="ECO:0000256" key="1">
    <source>
        <dbReference type="SAM" id="Coils"/>
    </source>
</evidence>
<accession>A0A3N1H9P6</accession>
<dbReference type="InterPro" id="IPR029063">
    <property type="entry name" value="SAM-dependent_MTases_sf"/>
</dbReference>
<dbReference type="SUPFAM" id="SSF53448">
    <property type="entry name" value="Nucleotide-diphospho-sugar transferases"/>
    <property type="match status" value="1"/>
</dbReference>
<dbReference type="PANTHER" id="PTHR46656:SF3">
    <property type="entry name" value="PUTATIVE-RELATED"/>
    <property type="match status" value="1"/>
</dbReference>
<dbReference type="Proteomes" id="UP000268727">
    <property type="component" value="Unassembled WGS sequence"/>
</dbReference>
<dbReference type="Pfam" id="PF05050">
    <property type="entry name" value="Methyltransf_21"/>
    <property type="match status" value="1"/>
</dbReference>
<feature type="domain" description="Methyltransferase FkbM" evidence="2">
    <location>
        <begin position="1032"/>
        <end position="1198"/>
    </location>
</feature>
<evidence type="ECO:0000313" key="4">
    <source>
        <dbReference type="Proteomes" id="UP000268727"/>
    </source>
</evidence>
<organism evidence="3 4">
    <name type="scientific">Saccharothrix texasensis</name>
    <dbReference type="NCBI Taxonomy" id="103734"/>
    <lineage>
        <taxon>Bacteria</taxon>
        <taxon>Bacillati</taxon>
        <taxon>Actinomycetota</taxon>
        <taxon>Actinomycetes</taxon>
        <taxon>Pseudonocardiales</taxon>
        <taxon>Pseudonocardiaceae</taxon>
        <taxon>Saccharothrix</taxon>
    </lineage>
</organism>